<proteinExistence type="predicted"/>
<sequence length="50" mass="5993">MEAWTDFSINGETDEQDILHNIDRTHIRRQSVISVFMHRHRLPQGHQQNP</sequence>
<dbReference type="Proteomes" id="UP001439008">
    <property type="component" value="Unassembled WGS sequence"/>
</dbReference>
<dbReference type="EMBL" id="JBDODL010003961">
    <property type="protein sequence ID" value="MES1922885.1"/>
    <property type="molecule type" value="Genomic_DNA"/>
</dbReference>
<organism evidence="1 2">
    <name type="scientific">Bonamia ostreae</name>
    <dbReference type="NCBI Taxonomy" id="126728"/>
    <lineage>
        <taxon>Eukaryota</taxon>
        <taxon>Sar</taxon>
        <taxon>Rhizaria</taxon>
        <taxon>Endomyxa</taxon>
        <taxon>Ascetosporea</taxon>
        <taxon>Haplosporida</taxon>
        <taxon>Bonamia</taxon>
    </lineage>
</organism>
<name>A0ABV2AT86_9EUKA</name>
<protein>
    <submittedName>
        <fullName evidence="1">Uncharacterized protein</fullName>
    </submittedName>
</protein>
<gene>
    <name evidence="1" type="ORF">MHBO_004413</name>
</gene>
<comment type="caution">
    <text evidence="1">The sequence shown here is derived from an EMBL/GenBank/DDBJ whole genome shotgun (WGS) entry which is preliminary data.</text>
</comment>
<evidence type="ECO:0000313" key="1">
    <source>
        <dbReference type="EMBL" id="MES1922885.1"/>
    </source>
</evidence>
<evidence type="ECO:0000313" key="2">
    <source>
        <dbReference type="Proteomes" id="UP001439008"/>
    </source>
</evidence>
<keyword evidence="2" id="KW-1185">Reference proteome</keyword>
<reference evidence="1 2" key="1">
    <citation type="journal article" date="2024" name="BMC Biol.">
        <title>Comparative genomics of Ascetosporea gives new insight into the evolutionary basis for animal parasitism in Rhizaria.</title>
        <authorList>
            <person name="Hiltunen Thoren M."/>
            <person name="Onut-Brannstrom I."/>
            <person name="Alfjorden A."/>
            <person name="Peckova H."/>
            <person name="Swords F."/>
            <person name="Hooper C."/>
            <person name="Holzer A.S."/>
            <person name="Bass D."/>
            <person name="Burki F."/>
        </authorList>
    </citation>
    <scope>NUCLEOTIDE SEQUENCE [LARGE SCALE GENOMIC DNA]</scope>
    <source>
        <strain evidence="1">20-A016</strain>
    </source>
</reference>
<accession>A0ABV2AT86</accession>